<comment type="similarity">
    <text evidence="2">Belongs to the major facilitator superfamily. Proton-dependent oligopeptide transporter (POT/PTR) (TC 2.A.17) family.</text>
</comment>
<reference evidence="8" key="1">
    <citation type="submission" date="2013-04" db="EMBL/GenBank/DDBJ databases">
        <authorList>
            <person name="Qu J."/>
            <person name="Murali S.C."/>
            <person name="Bandaranaike D."/>
            <person name="Bellair M."/>
            <person name="Blankenburg K."/>
            <person name="Chao H."/>
            <person name="Dinh H."/>
            <person name="Doddapaneni H."/>
            <person name="Downs B."/>
            <person name="Dugan-Rocha S."/>
            <person name="Elkadiri S."/>
            <person name="Gnanaolivu R.D."/>
            <person name="Hernandez B."/>
            <person name="Javaid M."/>
            <person name="Jayaseelan J.C."/>
            <person name="Lee S."/>
            <person name="Li M."/>
            <person name="Ming W."/>
            <person name="Munidasa M."/>
            <person name="Muniz J."/>
            <person name="Nguyen L."/>
            <person name="Ongeri F."/>
            <person name="Osuji N."/>
            <person name="Pu L.-L."/>
            <person name="Puazo M."/>
            <person name="Qu C."/>
            <person name="Quiroz J."/>
            <person name="Raj R."/>
            <person name="Weissenberger G."/>
            <person name="Xin Y."/>
            <person name="Zou X."/>
            <person name="Han Y."/>
            <person name="Richards S."/>
            <person name="Worley K."/>
            <person name="Muzny D."/>
            <person name="Gibbs R."/>
        </authorList>
    </citation>
    <scope>NUCLEOTIDE SEQUENCE</scope>
    <source>
        <strain evidence="8">Sampled in the wild</strain>
    </source>
</reference>
<keyword evidence="9" id="KW-1185">Reference proteome</keyword>
<evidence type="ECO:0000256" key="3">
    <source>
        <dbReference type="ARBA" id="ARBA00022692"/>
    </source>
</evidence>
<sequence length="182" mass="19144">MGFSVTAAAAAGLLEYFSLRRWAQGYHVIQNIGNSTYNASDISIMWQIPQYCLVGTAEVFAGVAGLEFSYSAAPRSLQGVVMGLFSAMEGVGSFLGITLVSAIGEAWIPGDAHHFSGHLDYFFYLLASLQGITLILFSGWLAAQSVTPSQGKSGDEDEGTSVDSDVISASTIGVDSSSTLHS</sequence>
<feature type="transmembrane region" description="Helical" evidence="7">
    <location>
        <begin position="80"/>
        <end position="101"/>
    </location>
</feature>
<dbReference type="GO" id="GO:0015833">
    <property type="term" value="P:peptide transport"/>
    <property type="evidence" value="ECO:0007669"/>
    <property type="project" value="UniProtKB-KW"/>
</dbReference>
<evidence type="ECO:0000256" key="5">
    <source>
        <dbReference type="ARBA" id="ARBA00022989"/>
    </source>
</evidence>
<evidence type="ECO:0000256" key="7">
    <source>
        <dbReference type="SAM" id="Phobius"/>
    </source>
</evidence>
<protein>
    <recommendedName>
        <fullName evidence="10">Solute carrier family 15 member 4</fullName>
    </recommendedName>
</protein>
<dbReference type="SUPFAM" id="SSF103473">
    <property type="entry name" value="MFS general substrate transporter"/>
    <property type="match status" value="1"/>
</dbReference>
<comment type="subcellular location">
    <subcellularLocation>
        <location evidence="1">Membrane</location>
        <topology evidence="1">Multi-pass membrane protein</topology>
    </subcellularLocation>
</comment>
<dbReference type="InterPro" id="IPR036259">
    <property type="entry name" value="MFS_trans_sf"/>
</dbReference>
<comment type="caution">
    <text evidence="8">The sequence shown here is derived from an EMBL/GenBank/DDBJ whole genome shotgun (WGS) entry which is preliminary data.</text>
</comment>
<keyword evidence="4" id="KW-0813">Transport</keyword>
<dbReference type="EMBL" id="KZ308517">
    <property type="protein sequence ID" value="KAG8230865.1"/>
    <property type="molecule type" value="Genomic_DNA"/>
</dbReference>
<evidence type="ECO:0000256" key="6">
    <source>
        <dbReference type="ARBA" id="ARBA00023136"/>
    </source>
</evidence>
<organism evidence="8 9">
    <name type="scientific">Ladona fulva</name>
    <name type="common">Scarce chaser dragonfly</name>
    <name type="synonym">Libellula fulva</name>
    <dbReference type="NCBI Taxonomy" id="123851"/>
    <lineage>
        <taxon>Eukaryota</taxon>
        <taxon>Metazoa</taxon>
        <taxon>Ecdysozoa</taxon>
        <taxon>Arthropoda</taxon>
        <taxon>Hexapoda</taxon>
        <taxon>Insecta</taxon>
        <taxon>Pterygota</taxon>
        <taxon>Palaeoptera</taxon>
        <taxon>Odonata</taxon>
        <taxon>Epiprocta</taxon>
        <taxon>Anisoptera</taxon>
        <taxon>Libelluloidea</taxon>
        <taxon>Libellulidae</taxon>
        <taxon>Ladona</taxon>
    </lineage>
</organism>
<gene>
    <name evidence="8" type="ORF">J437_LFUL011506</name>
</gene>
<dbReference type="Gene3D" id="1.20.1250.20">
    <property type="entry name" value="MFS general substrate transporter like domains"/>
    <property type="match status" value="1"/>
</dbReference>
<keyword evidence="4" id="KW-0571">Peptide transport</keyword>
<proteinExistence type="inferred from homology"/>
<dbReference type="InterPro" id="IPR000109">
    <property type="entry name" value="POT_fam"/>
</dbReference>
<dbReference type="Proteomes" id="UP000792457">
    <property type="component" value="Unassembled WGS sequence"/>
</dbReference>
<dbReference type="Pfam" id="PF00854">
    <property type="entry name" value="PTR2"/>
    <property type="match status" value="1"/>
</dbReference>
<dbReference type="PANTHER" id="PTHR11654">
    <property type="entry name" value="OLIGOPEPTIDE TRANSPORTER-RELATED"/>
    <property type="match status" value="1"/>
</dbReference>
<evidence type="ECO:0000313" key="9">
    <source>
        <dbReference type="Proteomes" id="UP000792457"/>
    </source>
</evidence>
<evidence type="ECO:0000256" key="2">
    <source>
        <dbReference type="ARBA" id="ARBA00005982"/>
    </source>
</evidence>
<feature type="transmembrane region" description="Helical" evidence="7">
    <location>
        <begin position="121"/>
        <end position="143"/>
    </location>
</feature>
<keyword evidence="4" id="KW-0653">Protein transport</keyword>
<feature type="transmembrane region" description="Helical" evidence="7">
    <location>
        <begin position="47"/>
        <end position="68"/>
    </location>
</feature>
<name>A0A8K0KBW0_LADFU</name>
<reference evidence="8" key="2">
    <citation type="submission" date="2017-10" db="EMBL/GenBank/DDBJ databases">
        <title>Ladona fulva Genome sequencing and assembly.</title>
        <authorList>
            <person name="Murali S."/>
            <person name="Richards S."/>
            <person name="Bandaranaike D."/>
            <person name="Bellair M."/>
            <person name="Blankenburg K."/>
            <person name="Chao H."/>
            <person name="Dinh H."/>
            <person name="Doddapaneni H."/>
            <person name="Dugan-Rocha S."/>
            <person name="Elkadiri S."/>
            <person name="Gnanaolivu R."/>
            <person name="Hernandez B."/>
            <person name="Skinner E."/>
            <person name="Javaid M."/>
            <person name="Lee S."/>
            <person name="Li M."/>
            <person name="Ming W."/>
            <person name="Munidasa M."/>
            <person name="Muniz J."/>
            <person name="Nguyen L."/>
            <person name="Hughes D."/>
            <person name="Osuji N."/>
            <person name="Pu L.-L."/>
            <person name="Puazo M."/>
            <person name="Qu C."/>
            <person name="Quiroz J."/>
            <person name="Raj R."/>
            <person name="Weissenberger G."/>
            <person name="Xin Y."/>
            <person name="Zou X."/>
            <person name="Han Y."/>
            <person name="Worley K."/>
            <person name="Muzny D."/>
            <person name="Gibbs R."/>
        </authorList>
    </citation>
    <scope>NUCLEOTIDE SEQUENCE</scope>
    <source>
        <strain evidence="8">Sampled in the wild</strain>
    </source>
</reference>
<dbReference type="OrthoDB" id="205993at2759"/>
<keyword evidence="3 7" id="KW-0812">Transmembrane</keyword>
<keyword evidence="5 7" id="KW-1133">Transmembrane helix</keyword>
<evidence type="ECO:0000256" key="1">
    <source>
        <dbReference type="ARBA" id="ARBA00004141"/>
    </source>
</evidence>
<evidence type="ECO:0008006" key="10">
    <source>
        <dbReference type="Google" id="ProtNLM"/>
    </source>
</evidence>
<dbReference type="GO" id="GO:0022857">
    <property type="term" value="F:transmembrane transporter activity"/>
    <property type="evidence" value="ECO:0007669"/>
    <property type="project" value="InterPro"/>
</dbReference>
<keyword evidence="6 7" id="KW-0472">Membrane</keyword>
<evidence type="ECO:0000256" key="4">
    <source>
        <dbReference type="ARBA" id="ARBA00022856"/>
    </source>
</evidence>
<dbReference type="AlphaFoldDB" id="A0A8K0KBW0"/>
<accession>A0A8K0KBW0</accession>
<evidence type="ECO:0000313" key="8">
    <source>
        <dbReference type="EMBL" id="KAG8230865.1"/>
    </source>
</evidence>
<dbReference type="GO" id="GO:0016020">
    <property type="term" value="C:membrane"/>
    <property type="evidence" value="ECO:0007669"/>
    <property type="project" value="UniProtKB-SubCell"/>
</dbReference>